<feature type="compositionally biased region" description="Low complexity" evidence="2">
    <location>
        <begin position="313"/>
        <end position="336"/>
    </location>
</feature>
<evidence type="ECO:0000259" key="4">
    <source>
        <dbReference type="PROSITE" id="PS51109"/>
    </source>
</evidence>
<feature type="region of interest" description="Disordered" evidence="2">
    <location>
        <begin position="429"/>
        <end position="471"/>
    </location>
</feature>
<feature type="compositionally biased region" description="Low complexity" evidence="2">
    <location>
        <begin position="433"/>
        <end position="470"/>
    </location>
</feature>
<dbReference type="PROSITE" id="PS51109">
    <property type="entry name" value="G5"/>
    <property type="match status" value="2"/>
</dbReference>
<dbReference type="Pfam" id="PF07486">
    <property type="entry name" value="Hydrolase_2"/>
    <property type="match status" value="1"/>
</dbReference>
<gene>
    <name evidence="5" type="ORF">FYJ52_05900</name>
</gene>
<evidence type="ECO:0000256" key="1">
    <source>
        <dbReference type="ARBA" id="ARBA00022729"/>
    </source>
</evidence>
<protein>
    <submittedName>
        <fullName evidence="5">DUF348 domain-containing protein</fullName>
    </submittedName>
</protein>
<accession>A0A7X2TAM1</accession>
<feature type="compositionally biased region" description="Polar residues" evidence="2">
    <location>
        <begin position="294"/>
        <end position="312"/>
    </location>
</feature>
<dbReference type="InterPro" id="IPR007137">
    <property type="entry name" value="DUF348"/>
</dbReference>
<dbReference type="Gene3D" id="1.10.10.2520">
    <property type="entry name" value="Cell wall hydrolase SleB, domain 1"/>
    <property type="match status" value="1"/>
</dbReference>
<dbReference type="AlphaFoldDB" id="A0A7X2TAM1"/>
<feature type="domain" description="G5" evidence="4">
    <location>
        <begin position="150"/>
        <end position="230"/>
    </location>
</feature>
<dbReference type="EMBL" id="VUMO01000006">
    <property type="protein sequence ID" value="MSS19928.1"/>
    <property type="molecule type" value="Genomic_DNA"/>
</dbReference>
<sequence>MHLGKKKAFIFIAIACVCAGVFFALKTSNNTVKISYDPNDGSSKTTTKTVYSKQGQTVQDLLKNNGYSVDKDLYYYSTSLADQASKIHNVRIVKKANGVITIGDKKIRYSSVQKTISDLLDEKNIKINKDDIVTPGTSTLLTSKIKNINVVRVTKAQVASSEDIPYQTEVVADSNVTQGSSKVEQSGQNGQKTVVSEAVYHNGVLVSEKVKSTSVKTEPVKMKVSLNPSDIAANTSSRGSTSSISSVDSSNASSTSSSQASTSTDSAGKSTAATIGDNTSKSKGVAEIKDDSKSATVKDTTQKSETSTKAPDSSNTSNNQAASSASESSNNASMTETSKKSDENSNTSEKSDSSTITKTSTVNIPFKTCNVYVSNLAKGTTQITTQGVNGEKTVTTEMTYKDGNLVSQKEISSTITKQPVTQVVAVGTKEEQTTTQSTDSNQSGTTATSASTSSSSASAPSSSSGNTQSSLSQYVSQTKNVTYNHKTENISASDFDFLCAVVSQEDNSGYEGALAVISCIMNRADSGKWGGSTAVSVVKAEGQFSAYGDGNYTKYLNGKSSAAVQAAVKDCVYGGVRNHSYYSFQAKAKTTKSVKIGGNYYQ</sequence>
<feature type="compositionally biased region" description="Basic and acidic residues" evidence="2">
    <location>
        <begin position="284"/>
        <end position="293"/>
    </location>
</feature>
<dbReference type="Pfam" id="PF07501">
    <property type="entry name" value="G5"/>
    <property type="match status" value="2"/>
</dbReference>
<comment type="caution">
    <text evidence="5">The sequence shown here is derived from an EMBL/GenBank/DDBJ whole genome shotgun (WGS) entry which is preliminary data.</text>
</comment>
<reference evidence="5 6" key="1">
    <citation type="submission" date="2019-08" db="EMBL/GenBank/DDBJ databases">
        <title>In-depth cultivation of the pig gut microbiome towards novel bacterial diversity and tailored functional studies.</title>
        <authorList>
            <person name="Wylensek D."/>
            <person name="Hitch T.C.A."/>
            <person name="Clavel T."/>
        </authorList>
    </citation>
    <scope>NUCLEOTIDE SEQUENCE [LARGE SCALE GENOMIC DNA]</scope>
    <source>
        <strain evidence="5 6">RF-744-FAT-4</strain>
    </source>
</reference>
<evidence type="ECO:0000256" key="2">
    <source>
        <dbReference type="SAM" id="MobiDB-lite"/>
    </source>
</evidence>
<feature type="signal peptide" evidence="3">
    <location>
        <begin position="1"/>
        <end position="23"/>
    </location>
</feature>
<feature type="domain" description="G5" evidence="4">
    <location>
        <begin position="350"/>
        <end position="430"/>
    </location>
</feature>
<dbReference type="Gene3D" id="2.20.230.10">
    <property type="entry name" value="Resuscitation-promoting factor rpfb"/>
    <property type="match status" value="2"/>
</dbReference>
<keyword evidence="6" id="KW-1185">Reference proteome</keyword>
<dbReference type="SMART" id="SM01208">
    <property type="entry name" value="G5"/>
    <property type="match status" value="2"/>
</dbReference>
<dbReference type="InterPro" id="IPR042047">
    <property type="entry name" value="SleB_dom1"/>
</dbReference>
<evidence type="ECO:0000313" key="6">
    <source>
        <dbReference type="Proteomes" id="UP000461754"/>
    </source>
</evidence>
<feature type="region of interest" description="Disordered" evidence="2">
    <location>
        <begin position="230"/>
        <end position="357"/>
    </location>
</feature>
<dbReference type="InterPro" id="IPR011098">
    <property type="entry name" value="G5_dom"/>
</dbReference>
<evidence type="ECO:0000256" key="3">
    <source>
        <dbReference type="SAM" id="SignalP"/>
    </source>
</evidence>
<proteinExistence type="predicted"/>
<dbReference type="RefSeq" id="WP_154576306.1">
    <property type="nucleotide sequence ID" value="NZ_VUMO01000006.1"/>
</dbReference>
<dbReference type="InterPro" id="IPR011105">
    <property type="entry name" value="Cell_wall_hydrolase_SleB"/>
</dbReference>
<feature type="chain" id="PRO_5039621272" evidence="3">
    <location>
        <begin position="24"/>
        <end position="602"/>
    </location>
</feature>
<feature type="compositionally biased region" description="Low complexity" evidence="2">
    <location>
        <begin position="232"/>
        <end position="267"/>
    </location>
</feature>
<keyword evidence="1 3" id="KW-0732">Signal</keyword>
<dbReference type="Pfam" id="PF03990">
    <property type="entry name" value="DUF348"/>
    <property type="match status" value="1"/>
</dbReference>
<name>A0A7X2TAM1_9FIRM</name>
<dbReference type="GO" id="GO:0016787">
    <property type="term" value="F:hydrolase activity"/>
    <property type="evidence" value="ECO:0007669"/>
    <property type="project" value="InterPro"/>
</dbReference>
<organism evidence="5 6">
    <name type="scientific">Pseudoramibacter porci</name>
    <dbReference type="NCBI Taxonomy" id="2606631"/>
    <lineage>
        <taxon>Bacteria</taxon>
        <taxon>Bacillati</taxon>
        <taxon>Bacillota</taxon>
        <taxon>Clostridia</taxon>
        <taxon>Eubacteriales</taxon>
        <taxon>Eubacteriaceae</taxon>
        <taxon>Pseudoramibacter</taxon>
    </lineage>
</organism>
<evidence type="ECO:0000313" key="5">
    <source>
        <dbReference type="EMBL" id="MSS19928.1"/>
    </source>
</evidence>
<feature type="compositionally biased region" description="Polar residues" evidence="2">
    <location>
        <begin position="268"/>
        <end position="282"/>
    </location>
</feature>
<dbReference type="Proteomes" id="UP000461754">
    <property type="component" value="Unassembled WGS sequence"/>
</dbReference>